<dbReference type="InterPro" id="IPR003829">
    <property type="entry name" value="Pirin_N_dom"/>
</dbReference>
<evidence type="ECO:0000313" key="7">
    <source>
        <dbReference type="EMBL" id="TYC87291.1"/>
    </source>
</evidence>
<dbReference type="CDD" id="cd02247">
    <property type="entry name" value="cupin_pirin_C"/>
    <property type="match status" value="1"/>
</dbReference>
<keyword evidence="6" id="KW-0223">Dioxygenase</keyword>
<dbReference type="Gene3D" id="2.60.120.10">
    <property type="entry name" value="Jelly Rolls"/>
    <property type="match status" value="2"/>
</dbReference>
<dbReference type="STRING" id="52694.ACWI_12660"/>
<dbReference type="PIRSF" id="PIRSF006232">
    <property type="entry name" value="Pirin"/>
    <property type="match status" value="1"/>
</dbReference>
<dbReference type="EMBL" id="VSLA01000006">
    <property type="protein sequence ID" value="TYC87291.1"/>
    <property type="molecule type" value="Genomic_DNA"/>
</dbReference>
<dbReference type="InterPro" id="IPR012093">
    <property type="entry name" value="Pirin"/>
</dbReference>
<reference evidence="7 10" key="2">
    <citation type="submission" date="2019-08" db="EMBL/GenBank/DDBJ databases">
        <title>Isolation and enrichment of carboxydotrophic bacteria from anaerobic sludge for the production of bio-based chemicals from syngas.</title>
        <authorList>
            <person name="Antares A.L."/>
            <person name="Moreira J."/>
            <person name="Diender M."/>
            <person name="Parshina S.N."/>
            <person name="Stams A.J.M."/>
            <person name="Alves M."/>
            <person name="Alves J.I."/>
            <person name="Sousa D.Z."/>
        </authorList>
    </citation>
    <scope>NUCLEOTIDE SEQUENCE [LARGE SCALE GENOMIC DNA]</scope>
    <source>
        <strain evidence="7 10">JM</strain>
    </source>
</reference>
<feature type="binding site" evidence="2">
    <location>
        <position position="59"/>
    </location>
    <ligand>
        <name>Fe cation</name>
        <dbReference type="ChEBI" id="CHEBI:24875"/>
    </ligand>
</feature>
<dbReference type="EMBL" id="LKEU01000026">
    <property type="protein sequence ID" value="OFV71150.1"/>
    <property type="molecule type" value="Genomic_DNA"/>
</dbReference>
<evidence type="ECO:0000313" key="9">
    <source>
        <dbReference type="Proteomes" id="UP000176244"/>
    </source>
</evidence>
<keyword evidence="2" id="KW-0479">Metal-binding</keyword>
<dbReference type="Pfam" id="PF05726">
    <property type="entry name" value="Pirin_C"/>
    <property type="match status" value="1"/>
</dbReference>
<evidence type="ECO:0000256" key="3">
    <source>
        <dbReference type="RuleBase" id="RU003457"/>
    </source>
</evidence>
<dbReference type="InterPro" id="IPR008778">
    <property type="entry name" value="Pirin_C_dom"/>
</dbReference>
<reference evidence="6 9" key="1">
    <citation type="submission" date="2015-09" db="EMBL/GenBank/DDBJ databases">
        <title>Genome sequence of Acetobacterium wieringae DSM 1911.</title>
        <authorList>
            <person name="Poehlein A."/>
            <person name="Bengelsdorf F.R."/>
            <person name="Schiel-Bengelsdorf B."/>
            <person name="Duerre P."/>
            <person name="Daniel R."/>
        </authorList>
    </citation>
    <scope>NUCLEOTIDE SEQUENCE [LARGE SCALE GENOMIC DNA]</scope>
    <source>
        <strain evidence="6 9">DSM 1911</strain>
    </source>
</reference>
<dbReference type="InterPro" id="IPR011051">
    <property type="entry name" value="RmlC_Cupin_sf"/>
</dbReference>
<dbReference type="Proteomes" id="UP001163550">
    <property type="component" value="Chromosome"/>
</dbReference>
<name>A0A1F2PIJ7_9FIRM</name>
<feature type="binding site" evidence="2">
    <location>
        <position position="61"/>
    </location>
    <ligand>
        <name>Fe cation</name>
        <dbReference type="ChEBI" id="CHEBI:24875"/>
    </ligand>
</feature>
<evidence type="ECO:0000313" key="6">
    <source>
        <dbReference type="EMBL" id="OFV71150.1"/>
    </source>
</evidence>
<feature type="domain" description="Pirin N-terminal" evidence="4">
    <location>
        <begin position="22"/>
        <end position="120"/>
    </location>
</feature>
<dbReference type="RefSeq" id="WP_070370602.1">
    <property type="nucleotide sequence ID" value="NZ_CABIIK010000038.1"/>
</dbReference>
<evidence type="ECO:0000259" key="5">
    <source>
        <dbReference type="Pfam" id="PF05726"/>
    </source>
</evidence>
<evidence type="ECO:0000313" key="10">
    <source>
        <dbReference type="Proteomes" id="UP000322619"/>
    </source>
</evidence>
<keyword evidence="2" id="KW-0408">Iron</keyword>
<organism evidence="6 9">
    <name type="scientific">Acetobacterium wieringae</name>
    <dbReference type="NCBI Taxonomy" id="52694"/>
    <lineage>
        <taxon>Bacteria</taxon>
        <taxon>Bacillati</taxon>
        <taxon>Bacillota</taxon>
        <taxon>Clostridia</taxon>
        <taxon>Eubacteriales</taxon>
        <taxon>Eubacteriaceae</taxon>
        <taxon>Acetobacterium</taxon>
    </lineage>
</organism>
<protein>
    <submittedName>
        <fullName evidence="7">Pirin family protein</fullName>
    </submittedName>
    <submittedName>
        <fullName evidence="6">Quercetin 2,3-dioxygenase</fullName>
        <ecNumber evidence="6">1.13.11.24</ecNumber>
    </submittedName>
</protein>
<dbReference type="GO" id="GO:0046872">
    <property type="term" value="F:metal ion binding"/>
    <property type="evidence" value="ECO:0007669"/>
    <property type="project" value="UniProtKB-KW"/>
</dbReference>
<dbReference type="Proteomes" id="UP000322619">
    <property type="component" value="Unassembled WGS sequence"/>
</dbReference>
<evidence type="ECO:0000313" key="11">
    <source>
        <dbReference type="Proteomes" id="UP001163550"/>
    </source>
</evidence>
<feature type="binding site" evidence="2">
    <location>
        <position position="103"/>
    </location>
    <ligand>
        <name>Fe cation</name>
        <dbReference type="ChEBI" id="CHEBI:24875"/>
    </ligand>
</feature>
<proteinExistence type="inferred from homology"/>
<evidence type="ECO:0000259" key="4">
    <source>
        <dbReference type="Pfam" id="PF02678"/>
    </source>
</evidence>
<accession>A0A1F2PIJ7</accession>
<feature type="domain" description="Pirin C-terminal" evidence="5">
    <location>
        <begin position="174"/>
        <end position="273"/>
    </location>
</feature>
<dbReference type="GO" id="GO:0008127">
    <property type="term" value="F:quercetin 2,3-dioxygenase activity"/>
    <property type="evidence" value="ECO:0007669"/>
    <property type="project" value="UniProtKB-EC"/>
</dbReference>
<evidence type="ECO:0000256" key="2">
    <source>
        <dbReference type="PIRSR" id="PIRSR006232-1"/>
    </source>
</evidence>
<sequence length="280" mass="30980">MKERKVMQVVQGISAVDGAGVHLTRVLSHSTVKAFDPFLMLDSFDSKNPSDYIKGFPMHPHRGIETVTYLVEGLIEHQDSLGNKGAIESGCSQWMTGGSGILHQEMPQACERMLGFQLWLNLPRSEKMTEPKYFEIRKENIPLYKGDGFNVGVISGIYEGVKGAEPHHIQAMILDVVVEPEKSVRIPTPKGETAFAFLIEGQGLVAGTLYKEKSALLFSEGEYIEITADDKPLRFAVFSAPPLNEPVAWGGPIVMNTEEELKQAFADLEDGSFIKTRPQL</sequence>
<comment type="similarity">
    <text evidence="1 3">Belongs to the pirin family.</text>
</comment>
<reference evidence="8" key="3">
    <citation type="submission" date="2021-11" db="EMBL/GenBank/DDBJ databases">
        <title>Isoprene-degrading acetogen.</title>
        <authorList>
            <person name="Yang Y."/>
            <person name="Jin H."/>
            <person name="Yan J."/>
        </authorList>
    </citation>
    <scope>NUCLEOTIDE SEQUENCE</scope>
    <source>
        <strain evidence="8">Berkeley</strain>
    </source>
</reference>
<dbReference type="PANTHER" id="PTHR13903">
    <property type="entry name" value="PIRIN-RELATED"/>
    <property type="match status" value="1"/>
</dbReference>
<dbReference type="Proteomes" id="UP000176244">
    <property type="component" value="Unassembled WGS sequence"/>
</dbReference>
<comment type="cofactor">
    <cofactor evidence="2">
        <name>Fe cation</name>
        <dbReference type="ChEBI" id="CHEBI:24875"/>
    </cofactor>
    <text evidence="2">Binds 1 Fe cation per subunit.</text>
</comment>
<feature type="binding site" evidence="2">
    <location>
        <position position="105"/>
    </location>
    <ligand>
        <name>Fe cation</name>
        <dbReference type="ChEBI" id="CHEBI:24875"/>
    </ligand>
</feature>
<dbReference type="InterPro" id="IPR014710">
    <property type="entry name" value="RmlC-like_jellyroll"/>
</dbReference>
<keyword evidence="11" id="KW-1185">Reference proteome</keyword>
<dbReference type="EC" id="1.13.11.24" evidence="6"/>
<dbReference type="EMBL" id="CP087994">
    <property type="protein sequence ID" value="UYO62937.1"/>
    <property type="molecule type" value="Genomic_DNA"/>
</dbReference>
<dbReference type="AlphaFoldDB" id="A0A1F2PIJ7"/>
<dbReference type="PANTHER" id="PTHR13903:SF8">
    <property type="entry name" value="PIRIN"/>
    <property type="match status" value="1"/>
</dbReference>
<dbReference type="Pfam" id="PF02678">
    <property type="entry name" value="Pirin"/>
    <property type="match status" value="1"/>
</dbReference>
<evidence type="ECO:0000256" key="1">
    <source>
        <dbReference type="ARBA" id="ARBA00008416"/>
    </source>
</evidence>
<dbReference type="SUPFAM" id="SSF51182">
    <property type="entry name" value="RmlC-like cupins"/>
    <property type="match status" value="1"/>
</dbReference>
<evidence type="ECO:0000313" key="8">
    <source>
        <dbReference type="EMBL" id="UYO62937.1"/>
    </source>
</evidence>
<dbReference type="OrthoDB" id="321327at2"/>
<keyword evidence="6" id="KW-0560">Oxidoreductase</keyword>
<gene>
    <name evidence="6" type="primary">yhhW</name>
    <name evidence="6" type="ORF">ACWI_12660</name>
    <name evidence="7" type="ORF">FXB42_05285</name>
    <name evidence="8" type="ORF">LNN31_00345</name>
</gene>
<dbReference type="CDD" id="cd02909">
    <property type="entry name" value="cupin_pirin_N"/>
    <property type="match status" value="1"/>
</dbReference>